<evidence type="ECO:0000313" key="3">
    <source>
        <dbReference type="Proteomes" id="UP000507470"/>
    </source>
</evidence>
<proteinExistence type="predicted"/>
<dbReference type="SUPFAM" id="SSF51556">
    <property type="entry name" value="Metallo-dependent hydrolases"/>
    <property type="match status" value="1"/>
</dbReference>
<name>A0A6J8DJP3_MYTCO</name>
<sequence>MVISTDGSGNGCASVPTAEGTEVLVPEVKGPIQEQDVQQPDVRIYHDSNKYSTCPILTCGESTKKLKHHCWQYHLPYIFKDRPLDQFEKEPGFQKLRGSAIQKLASWIVGPRVTVYDLVRYINSNNILPRNCTMMQRCQDQMRNLTAVMNWYPPAEDIYTMYPVNSPAVLMKWRILITLLSQLSPSRRAEFRRIGTGYVLPPRQQQQSPVKRKAEMSVNLPLPKSYKSNRQTEGRHMGQLAGKPVDAREILNRKRQSRDSSRLKSDNKSRKTDIPVHPVVHVLDPALDKNNNNIQGIQKVTLVSQALDSHFHLDRASILLRGSLSLTVEEFLKQPLTPPPEIPADVVGGVLVYCDPDTYPTVLPDLAKWKVAIGLHPKAAPYFINEQFGALQESLFDMWVSALGEIGLDRTTNPVTWVTQEKVL</sequence>
<dbReference type="Proteomes" id="UP000507470">
    <property type="component" value="Unassembled WGS sequence"/>
</dbReference>
<dbReference type="Gene3D" id="3.20.20.140">
    <property type="entry name" value="Metal-dependent hydrolases"/>
    <property type="match status" value="1"/>
</dbReference>
<dbReference type="PANTHER" id="PTHR46363">
    <property type="entry name" value="DEOXYRIBONUCLEASE TATDN2-RELATED"/>
    <property type="match status" value="1"/>
</dbReference>
<accession>A0A6J8DJP3</accession>
<dbReference type="PANTHER" id="PTHR46363:SF1">
    <property type="entry name" value="DEOXYRIBONUCLEASE TATDN2-RELATED"/>
    <property type="match status" value="1"/>
</dbReference>
<keyword evidence="3" id="KW-1185">Reference proteome</keyword>
<gene>
    <name evidence="2" type="ORF">MCOR_41637</name>
</gene>
<dbReference type="AlphaFoldDB" id="A0A6J8DJP3"/>
<protein>
    <submittedName>
        <fullName evidence="2">TatD</fullName>
        <ecNumber evidence="2">3.1.21.-</ecNumber>
    </submittedName>
</protein>
<evidence type="ECO:0000313" key="2">
    <source>
        <dbReference type="EMBL" id="CAC5408225.1"/>
    </source>
</evidence>
<dbReference type="EMBL" id="CACVKT020007517">
    <property type="protein sequence ID" value="CAC5408225.1"/>
    <property type="molecule type" value="Genomic_DNA"/>
</dbReference>
<organism evidence="2 3">
    <name type="scientific">Mytilus coruscus</name>
    <name type="common">Sea mussel</name>
    <dbReference type="NCBI Taxonomy" id="42192"/>
    <lineage>
        <taxon>Eukaryota</taxon>
        <taxon>Metazoa</taxon>
        <taxon>Spiralia</taxon>
        <taxon>Lophotrochozoa</taxon>
        <taxon>Mollusca</taxon>
        <taxon>Bivalvia</taxon>
        <taxon>Autobranchia</taxon>
        <taxon>Pteriomorphia</taxon>
        <taxon>Mytilida</taxon>
        <taxon>Mytiloidea</taxon>
        <taxon>Mytilidae</taxon>
        <taxon>Mytilinae</taxon>
        <taxon>Mytilus</taxon>
    </lineage>
</organism>
<keyword evidence="2" id="KW-0378">Hydrolase</keyword>
<evidence type="ECO:0000256" key="1">
    <source>
        <dbReference type="SAM" id="MobiDB-lite"/>
    </source>
</evidence>
<reference evidence="2 3" key="1">
    <citation type="submission" date="2020-06" db="EMBL/GenBank/DDBJ databases">
        <authorList>
            <person name="Li R."/>
            <person name="Bekaert M."/>
        </authorList>
    </citation>
    <scope>NUCLEOTIDE SEQUENCE [LARGE SCALE GENOMIC DNA]</scope>
    <source>
        <strain evidence="3">wild</strain>
    </source>
</reference>
<dbReference type="InterPro" id="IPR032466">
    <property type="entry name" value="Metal_Hydrolase"/>
</dbReference>
<dbReference type="EC" id="3.1.21.-" evidence="2"/>
<feature type="region of interest" description="Disordered" evidence="1">
    <location>
        <begin position="200"/>
        <end position="274"/>
    </location>
</feature>
<dbReference type="GO" id="GO:0016787">
    <property type="term" value="F:hydrolase activity"/>
    <property type="evidence" value="ECO:0007669"/>
    <property type="project" value="UniProtKB-KW"/>
</dbReference>
<feature type="compositionally biased region" description="Basic and acidic residues" evidence="1">
    <location>
        <begin position="245"/>
        <end position="274"/>
    </location>
</feature>
<dbReference type="OrthoDB" id="6156574at2759"/>